<dbReference type="GO" id="GO:0048472">
    <property type="term" value="F:threonine-phosphate decarboxylase activity"/>
    <property type="evidence" value="ECO:0007669"/>
    <property type="project" value="UniProtKB-EC"/>
</dbReference>
<evidence type="ECO:0000256" key="8">
    <source>
        <dbReference type="ARBA" id="ARBA00029996"/>
    </source>
</evidence>
<dbReference type="InterPro" id="IPR015421">
    <property type="entry name" value="PyrdxlP-dep_Trfase_major"/>
</dbReference>
<name>A0A5P1RBU2_9GAMM</name>
<comment type="cofactor">
    <cofactor evidence="1">
        <name>pyridoxal 5'-phosphate</name>
        <dbReference type="ChEBI" id="CHEBI:597326"/>
    </cofactor>
</comment>
<keyword evidence="6" id="KW-0663">Pyridoxal phosphate</keyword>
<evidence type="ECO:0000256" key="6">
    <source>
        <dbReference type="ARBA" id="ARBA00022898"/>
    </source>
</evidence>
<dbReference type="PANTHER" id="PTHR42885:SF1">
    <property type="entry name" value="THREONINE-PHOSPHATE DECARBOXYLASE"/>
    <property type="match status" value="1"/>
</dbReference>
<dbReference type="InterPro" id="IPR005860">
    <property type="entry name" value="CobD"/>
</dbReference>
<dbReference type="CDD" id="cd00609">
    <property type="entry name" value="AAT_like"/>
    <property type="match status" value="1"/>
</dbReference>
<evidence type="ECO:0000256" key="4">
    <source>
        <dbReference type="ARBA" id="ARBA00012285"/>
    </source>
</evidence>
<dbReference type="SUPFAM" id="SSF53383">
    <property type="entry name" value="PLP-dependent transferases"/>
    <property type="match status" value="1"/>
</dbReference>
<comment type="catalytic activity">
    <reaction evidence="9">
        <text>O-phospho-L-threonine + H(+) = (R)-1-aminopropan-2-yl phosphate + CO2</text>
        <dbReference type="Rhea" id="RHEA:11492"/>
        <dbReference type="ChEBI" id="CHEBI:15378"/>
        <dbReference type="ChEBI" id="CHEBI:16526"/>
        <dbReference type="ChEBI" id="CHEBI:58563"/>
        <dbReference type="ChEBI" id="CHEBI:58675"/>
        <dbReference type="EC" id="4.1.1.81"/>
    </reaction>
</comment>
<evidence type="ECO:0000259" key="10">
    <source>
        <dbReference type="Pfam" id="PF00155"/>
    </source>
</evidence>
<dbReference type="InterPro" id="IPR004838">
    <property type="entry name" value="NHTrfase_class1_PyrdxlP-BS"/>
</dbReference>
<evidence type="ECO:0000256" key="3">
    <source>
        <dbReference type="ARBA" id="ARBA00004953"/>
    </source>
</evidence>
<evidence type="ECO:0000256" key="5">
    <source>
        <dbReference type="ARBA" id="ARBA00022573"/>
    </source>
</evidence>
<dbReference type="AlphaFoldDB" id="A0A5P1RBU2"/>
<comment type="pathway">
    <text evidence="3">Cofactor biosynthesis; adenosylcobalamin biosynthesis.</text>
</comment>
<dbReference type="PROSITE" id="PS00105">
    <property type="entry name" value="AA_TRANSFER_CLASS_1"/>
    <property type="match status" value="1"/>
</dbReference>
<keyword evidence="5" id="KW-0169">Cobalamin biosynthesis</keyword>
<dbReference type="PANTHER" id="PTHR42885">
    <property type="entry name" value="HISTIDINOL-PHOSPHATE AMINOTRANSFERASE-RELATED"/>
    <property type="match status" value="1"/>
</dbReference>
<dbReference type="RefSeq" id="WP_138987357.1">
    <property type="nucleotide sequence ID" value="NZ_CP043869.1"/>
</dbReference>
<evidence type="ECO:0000256" key="1">
    <source>
        <dbReference type="ARBA" id="ARBA00001933"/>
    </source>
</evidence>
<organism evidence="11 12">
    <name type="scientific">Neptunomonas concharum</name>
    <dbReference type="NCBI Taxonomy" id="1031538"/>
    <lineage>
        <taxon>Bacteria</taxon>
        <taxon>Pseudomonadati</taxon>
        <taxon>Pseudomonadota</taxon>
        <taxon>Gammaproteobacteria</taxon>
        <taxon>Oceanospirillales</taxon>
        <taxon>Oceanospirillaceae</taxon>
        <taxon>Neptunomonas</taxon>
    </lineage>
</organism>
<evidence type="ECO:0000256" key="2">
    <source>
        <dbReference type="ARBA" id="ARBA00003444"/>
    </source>
</evidence>
<dbReference type="UniPathway" id="UPA00148"/>
<evidence type="ECO:0000256" key="9">
    <source>
        <dbReference type="ARBA" id="ARBA00048531"/>
    </source>
</evidence>
<sequence>MATSMMSAPAHGGRVLDAAAYFGIPEEEWLDLSTGISPFSYPVPPLPVTAWQCLPDHQYRALLCVAYDYYGSQSLLAAPGSQFFIETLPLLRPTSKVAILSPTYQEYAYQWSRHGHHVLELTQEAIELDLEQYDVLVVVRPNNPTAEQIDLTQLRDWHQRLAKRGGWLIVDEAFIEPLLADGEPSLITPEPLDGLIVLRSVGKFFGLAGIRLGFIWSTSELLAQIEAKQSLWYLSGPTVWAGIHALQDRCWQADTCQKIKTASTRLQSLLQNKGYNVHNGGLYCYIPYQQARTVYEYLAQRGILVRLFEQPAALRIGLPAQEADWQRLDTALSALSIPNVASVK</sequence>
<accession>A0A5P1RBU2</accession>
<evidence type="ECO:0000313" key="11">
    <source>
        <dbReference type="EMBL" id="QEQ96745.1"/>
    </source>
</evidence>
<comment type="function">
    <text evidence="2">Decarboxylates L-threonine-O-3-phosphate to yield (R)-1-amino-2-propanol O-2-phosphate, the precursor for the linkage between the nucleotide loop and the corrin ring in cobalamin.</text>
</comment>
<dbReference type="Gene3D" id="3.90.1150.10">
    <property type="entry name" value="Aspartate Aminotransferase, domain 1"/>
    <property type="match status" value="1"/>
</dbReference>
<evidence type="ECO:0000256" key="7">
    <source>
        <dbReference type="ARBA" id="ARBA00023239"/>
    </source>
</evidence>
<dbReference type="InterPro" id="IPR004839">
    <property type="entry name" value="Aminotransferase_I/II_large"/>
</dbReference>
<feature type="domain" description="Aminotransferase class I/classII large" evidence="10">
    <location>
        <begin position="70"/>
        <end position="320"/>
    </location>
</feature>
<dbReference type="OrthoDB" id="9799304at2"/>
<keyword evidence="7 11" id="KW-0456">Lyase</keyword>
<protein>
    <recommendedName>
        <fullName evidence="4">threonine-phosphate decarboxylase</fullName>
        <ecNumber evidence="4">4.1.1.81</ecNumber>
    </recommendedName>
    <alternativeName>
        <fullName evidence="8">L-threonine-O-3-phosphate decarboxylase</fullName>
    </alternativeName>
</protein>
<dbReference type="KEGG" id="ncu:F0U83_08455"/>
<dbReference type="EC" id="4.1.1.81" evidence="4"/>
<dbReference type="GO" id="GO:0009236">
    <property type="term" value="P:cobalamin biosynthetic process"/>
    <property type="evidence" value="ECO:0007669"/>
    <property type="project" value="UniProtKB-UniPathway"/>
</dbReference>
<dbReference type="Gene3D" id="3.40.640.10">
    <property type="entry name" value="Type I PLP-dependent aspartate aminotransferase-like (Major domain)"/>
    <property type="match status" value="1"/>
</dbReference>
<keyword evidence="12" id="KW-1185">Reference proteome</keyword>
<gene>
    <name evidence="11" type="ORF">F0U83_08455</name>
</gene>
<dbReference type="InterPro" id="IPR015424">
    <property type="entry name" value="PyrdxlP-dep_Trfase"/>
</dbReference>
<dbReference type="Pfam" id="PF00155">
    <property type="entry name" value="Aminotran_1_2"/>
    <property type="match status" value="1"/>
</dbReference>
<dbReference type="Proteomes" id="UP000324760">
    <property type="component" value="Chromosome"/>
</dbReference>
<reference evidence="11 12" key="1">
    <citation type="journal article" date="2019" name="Biochem. Eng. J.">
        <title>Metabolic engineering of the marine bacteria Neptunomonas concharum for the production of acetoin and meso-2,3-butanediol from acetate.</title>
        <authorList>
            <person name="Li W."/>
            <person name="Pu N."/>
            <person name="Liu C.-X."/>
            <person name="Yuan Q.-P."/>
            <person name="Li Z.-J."/>
        </authorList>
    </citation>
    <scope>NUCLEOTIDE SEQUENCE [LARGE SCALE GENOMIC DNA]</scope>
    <source>
        <strain evidence="11 12">JCM17730</strain>
    </source>
</reference>
<dbReference type="GO" id="GO:0030170">
    <property type="term" value="F:pyridoxal phosphate binding"/>
    <property type="evidence" value="ECO:0007669"/>
    <property type="project" value="InterPro"/>
</dbReference>
<dbReference type="InterPro" id="IPR015422">
    <property type="entry name" value="PyrdxlP-dep_Trfase_small"/>
</dbReference>
<proteinExistence type="predicted"/>
<dbReference type="EMBL" id="CP043869">
    <property type="protein sequence ID" value="QEQ96745.1"/>
    <property type="molecule type" value="Genomic_DNA"/>
</dbReference>
<dbReference type="NCBIfam" id="TIGR01140">
    <property type="entry name" value="L_thr_O3P_dcar"/>
    <property type="match status" value="1"/>
</dbReference>
<evidence type="ECO:0000313" key="12">
    <source>
        <dbReference type="Proteomes" id="UP000324760"/>
    </source>
</evidence>